<dbReference type="EMBL" id="CADEAL010003913">
    <property type="protein sequence ID" value="CAB1446351.1"/>
    <property type="molecule type" value="Genomic_DNA"/>
</dbReference>
<feature type="non-terminal residue" evidence="2">
    <location>
        <position position="1"/>
    </location>
</feature>
<dbReference type="InterPro" id="IPR026995">
    <property type="entry name" value="Astrotactin"/>
</dbReference>
<feature type="domain" description="Astrotactin-1/2 N-terminal" evidence="1">
    <location>
        <begin position="398"/>
        <end position="451"/>
    </location>
</feature>
<protein>
    <recommendedName>
        <fullName evidence="1">Astrotactin-1/2 N-terminal domain-containing protein</fullName>
    </recommendedName>
</protein>
<dbReference type="GO" id="GO:0001764">
    <property type="term" value="P:neuron migration"/>
    <property type="evidence" value="ECO:0007669"/>
    <property type="project" value="InterPro"/>
</dbReference>
<sequence>MGEDTIDAAAVEDDFQSGISSSLLCPVGPIRSAALGISRVKMCGEGGSTKNRKTISSGLTIAIDPNTESVEDLMQRFQDSFRVPNTPTDMSHYQHVMHSSSTGRRRAPSHTREVATSTFPVIAAENMARCQHCSVLWGVCVTKGGGYTPDCLLGDLSPVREKLLHPAIKVYVAAIFPCHVKFGEKSWAGWFVPCGIFYCRGVKVERATGGVFGPQGESGSEPEDDSQMKFYTEQHRGRRRGKGIPHSPLNKVTLTLITISTCVIAIVYATQDSCPLSVKVTLHVPEHFVADGSSFVVSMGSFLDVSNWLNPAKLTLYYQTNSSTQWVQDYCGQRTTEPCEQICDKETAGSVLSRVLSALLLDSAAFRLSSPINQRCSQPHRWRPANENANSSPWQTGQGECSCHEGYSPDPVHKHLCIRSDWGRNEGPWPYANLETGYDLVTGEQAPERIF</sequence>
<accession>A0A9N7VBP8</accession>
<reference evidence="2" key="1">
    <citation type="submission" date="2020-03" db="EMBL/GenBank/DDBJ databases">
        <authorList>
            <person name="Weist P."/>
        </authorList>
    </citation>
    <scope>NUCLEOTIDE SEQUENCE</scope>
</reference>
<keyword evidence="3" id="KW-1185">Reference proteome</keyword>
<dbReference type="PANTHER" id="PTHR16592:SF2">
    <property type="entry name" value="ASTROTACTIN-2"/>
    <property type="match status" value="1"/>
</dbReference>
<dbReference type="Proteomes" id="UP001153269">
    <property type="component" value="Unassembled WGS sequence"/>
</dbReference>
<dbReference type="GO" id="GO:0005768">
    <property type="term" value="C:endosome"/>
    <property type="evidence" value="ECO:0007669"/>
    <property type="project" value="TreeGrafter"/>
</dbReference>
<dbReference type="AlphaFoldDB" id="A0A9N7VBP8"/>
<evidence type="ECO:0000313" key="2">
    <source>
        <dbReference type="EMBL" id="CAB1446351.1"/>
    </source>
</evidence>
<dbReference type="Pfam" id="PF19441">
    <property type="entry name" value="ASTN_1_2_N"/>
    <property type="match status" value="2"/>
</dbReference>
<name>A0A9N7VBP8_PLEPL</name>
<evidence type="ECO:0000313" key="3">
    <source>
        <dbReference type="Proteomes" id="UP001153269"/>
    </source>
</evidence>
<dbReference type="InterPro" id="IPR045575">
    <property type="entry name" value="ASTN_1_2_N"/>
</dbReference>
<feature type="domain" description="Astrotactin-1/2 N-terminal" evidence="1">
    <location>
        <begin position="205"/>
        <end position="361"/>
    </location>
</feature>
<proteinExistence type="predicted"/>
<organism evidence="2 3">
    <name type="scientific">Pleuronectes platessa</name>
    <name type="common">European plaice</name>
    <dbReference type="NCBI Taxonomy" id="8262"/>
    <lineage>
        <taxon>Eukaryota</taxon>
        <taxon>Metazoa</taxon>
        <taxon>Chordata</taxon>
        <taxon>Craniata</taxon>
        <taxon>Vertebrata</taxon>
        <taxon>Euteleostomi</taxon>
        <taxon>Actinopterygii</taxon>
        <taxon>Neopterygii</taxon>
        <taxon>Teleostei</taxon>
        <taxon>Neoteleostei</taxon>
        <taxon>Acanthomorphata</taxon>
        <taxon>Carangaria</taxon>
        <taxon>Pleuronectiformes</taxon>
        <taxon>Pleuronectoidei</taxon>
        <taxon>Pleuronectidae</taxon>
        <taxon>Pleuronectes</taxon>
    </lineage>
</organism>
<dbReference type="GO" id="GO:0007158">
    <property type="term" value="P:neuron cell-cell adhesion"/>
    <property type="evidence" value="ECO:0007669"/>
    <property type="project" value="TreeGrafter"/>
</dbReference>
<gene>
    <name evidence="2" type="ORF">PLEPLA_LOCUS34079</name>
</gene>
<evidence type="ECO:0000259" key="1">
    <source>
        <dbReference type="Pfam" id="PF19441"/>
    </source>
</evidence>
<dbReference type="PANTHER" id="PTHR16592">
    <property type="entry name" value="ASTROTACTIN-1-LIKE"/>
    <property type="match status" value="1"/>
</dbReference>
<comment type="caution">
    <text evidence="2">The sequence shown here is derived from an EMBL/GenBank/DDBJ whole genome shotgun (WGS) entry which is preliminary data.</text>
</comment>
<dbReference type="GO" id="GO:0016020">
    <property type="term" value="C:membrane"/>
    <property type="evidence" value="ECO:0007669"/>
    <property type="project" value="TreeGrafter"/>
</dbReference>